<evidence type="ECO:0000313" key="2">
    <source>
        <dbReference type="Proteomes" id="UP001359559"/>
    </source>
</evidence>
<evidence type="ECO:0000313" key="1">
    <source>
        <dbReference type="EMBL" id="KAK7294196.1"/>
    </source>
</evidence>
<dbReference type="Proteomes" id="UP001359559">
    <property type="component" value="Unassembled WGS sequence"/>
</dbReference>
<gene>
    <name evidence="1" type="ORF">RJT34_17082</name>
</gene>
<sequence>MCLADCDNGLGFALLYSMACLMVSDPRKHKIEQAKQRKKDERSLLSLQNGLLLCNVSVEATTSTPVVPFVVDLGREGIGNDMNVDKNVMLKAANVVSPKVLSEIGNGNRVSVLEAFSPAIEMLKSGELCYDDERLEGKTY</sequence>
<accession>A0AAN9J9X2</accession>
<comment type="caution">
    <text evidence="1">The sequence shown here is derived from an EMBL/GenBank/DDBJ whole genome shotgun (WGS) entry which is preliminary data.</text>
</comment>
<reference evidence="1 2" key="1">
    <citation type="submission" date="2024-01" db="EMBL/GenBank/DDBJ databases">
        <title>The genomes of 5 underutilized Papilionoideae crops provide insights into root nodulation and disease resistance.</title>
        <authorList>
            <person name="Yuan L."/>
        </authorList>
    </citation>
    <scope>NUCLEOTIDE SEQUENCE [LARGE SCALE GENOMIC DNA]</scope>
    <source>
        <strain evidence="1">LY-2023</strain>
        <tissue evidence="1">Leaf</tissue>
    </source>
</reference>
<organism evidence="1 2">
    <name type="scientific">Clitoria ternatea</name>
    <name type="common">Butterfly pea</name>
    <dbReference type="NCBI Taxonomy" id="43366"/>
    <lineage>
        <taxon>Eukaryota</taxon>
        <taxon>Viridiplantae</taxon>
        <taxon>Streptophyta</taxon>
        <taxon>Embryophyta</taxon>
        <taxon>Tracheophyta</taxon>
        <taxon>Spermatophyta</taxon>
        <taxon>Magnoliopsida</taxon>
        <taxon>eudicotyledons</taxon>
        <taxon>Gunneridae</taxon>
        <taxon>Pentapetalae</taxon>
        <taxon>rosids</taxon>
        <taxon>fabids</taxon>
        <taxon>Fabales</taxon>
        <taxon>Fabaceae</taxon>
        <taxon>Papilionoideae</taxon>
        <taxon>50 kb inversion clade</taxon>
        <taxon>NPAAA clade</taxon>
        <taxon>indigoferoid/millettioid clade</taxon>
        <taxon>Phaseoleae</taxon>
        <taxon>Clitoria</taxon>
    </lineage>
</organism>
<keyword evidence="2" id="KW-1185">Reference proteome</keyword>
<dbReference type="AlphaFoldDB" id="A0AAN9J9X2"/>
<dbReference type="EMBL" id="JAYKXN010000004">
    <property type="protein sequence ID" value="KAK7294196.1"/>
    <property type="molecule type" value="Genomic_DNA"/>
</dbReference>
<name>A0AAN9J9X2_CLITE</name>
<protein>
    <submittedName>
        <fullName evidence="1">Uncharacterized protein</fullName>
    </submittedName>
</protein>
<proteinExistence type="predicted"/>